<dbReference type="AlphaFoldDB" id="A0A3L6LDC7"/>
<evidence type="ECO:0000256" key="4">
    <source>
        <dbReference type="ARBA" id="ARBA00022622"/>
    </source>
</evidence>
<feature type="domain" description="Trypanosome variant surface glycoprotein C-terminal" evidence="8">
    <location>
        <begin position="145"/>
        <end position="247"/>
    </location>
</feature>
<protein>
    <submittedName>
        <fullName evidence="9">Trypanosome variant surface glycoprotein (A-type)</fullName>
    </submittedName>
</protein>
<evidence type="ECO:0000256" key="2">
    <source>
        <dbReference type="ARBA" id="ARBA00004609"/>
    </source>
</evidence>
<evidence type="ECO:0000313" key="9">
    <source>
        <dbReference type="EMBL" id="RHW73601.1"/>
    </source>
</evidence>
<evidence type="ECO:0000259" key="8">
    <source>
        <dbReference type="Pfam" id="PF10659"/>
    </source>
</evidence>
<dbReference type="EMBL" id="QSBY01000003">
    <property type="protein sequence ID" value="RHW73601.1"/>
    <property type="molecule type" value="Genomic_DNA"/>
</dbReference>
<name>A0A3L6LDC7_9TRYP</name>
<keyword evidence="4" id="KW-0336">GPI-anchor</keyword>
<keyword evidence="5" id="KW-0472">Membrane</keyword>
<comment type="caution">
    <text evidence="9">The sequence shown here is derived from an EMBL/GenBank/DDBJ whole genome shotgun (WGS) entry which is preliminary data.</text>
</comment>
<keyword evidence="6" id="KW-0325">Glycoprotein</keyword>
<comment type="subcellular location">
    <subcellularLocation>
        <location evidence="2">Cell membrane</location>
        <topology evidence="2">Lipid-anchor</topology>
        <topology evidence="2">GPI-anchor</topology>
    </subcellularLocation>
</comment>
<dbReference type="Proteomes" id="UP000266743">
    <property type="component" value="Chromosome 3"/>
</dbReference>
<sequence>MITFDSHSFLTANTYRRPTLAEVKADKRAKVYAKLYLQNKNDAYDDKTDREGSEAAISASYGKGTEIDDAKTWTKIENKNVDKEGYMEDATGTEPLSKIKDIEHLLKVLEYYNRKTFNELNEKIKDLEEKSKTGKDFPKSTEELCNAKNDDAKVCNETKGCHYDASKTEGRICTLKPEVKAQLQETNQETGVNDGKTEEKCAKHGSDKNACENDSNCKWEDHKCKDSTILENKKFALSMFAAFVGFLAL</sequence>
<evidence type="ECO:0000256" key="3">
    <source>
        <dbReference type="ARBA" id="ARBA00022475"/>
    </source>
</evidence>
<reference evidence="9" key="1">
    <citation type="submission" date="2018-09" db="EMBL/GenBank/DDBJ databases">
        <title>whole genome sequence of T. equiperdum IVM-t1 strain.</title>
        <authorList>
            <person name="Suganuma K."/>
        </authorList>
    </citation>
    <scope>NUCLEOTIDE SEQUENCE [LARGE SCALE GENOMIC DNA]</scope>
    <source>
        <strain evidence="9">IVM-t1</strain>
    </source>
</reference>
<keyword evidence="3" id="KW-1003">Cell membrane</keyword>
<gene>
    <name evidence="9" type="ORF">DPX39_030087100</name>
</gene>
<proteinExistence type="predicted"/>
<comment type="function">
    <text evidence="1">VSG forms a coat on the surface of the parasite. The trypanosome evades the immune response of the host by expressing a series of antigenically distinct VSGs from an estimated 1000 VSG genes.</text>
</comment>
<evidence type="ECO:0000256" key="5">
    <source>
        <dbReference type="ARBA" id="ARBA00023136"/>
    </source>
</evidence>
<evidence type="ECO:0000256" key="7">
    <source>
        <dbReference type="ARBA" id="ARBA00023288"/>
    </source>
</evidence>
<dbReference type="SUPFAM" id="SSF58087">
    <property type="entry name" value="Variant surface glycoprotein (N-terminal domain)"/>
    <property type="match status" value="1"/>
</dbReference>
<dbReference type="Pfam" id="PF10659">
    <property type="entry name" value="Trypan_glycop_C"/>
    <property type="match status" value="1"/>
</dbReference>
<accession>A0A3L6LDC7</accession>
<evidence type="ECO:0000256" key="6">
    <source>
        <dbReference type="ARBA" id="ARBA00023180"/>
    </source>
</evidence>
<evidence type="ECO:0000256" key="1">
    <source>
        <dbReference type="ARBA" id="ARBA00002523"/>
    </source>
</evidence>
<keyword evidence="7" id="KW-0449">Lipoprotein</keyword>
<dbReference type="Gene3D" id="1.10.470.10">
    <property type="entry name" value="Variant Surface Glycoprotein, subunit A, domain 2"/>
    <property type="match status" value="1"/>
</dbReference>
<dbReference type="GO" id="GO:0005886">
    <property type="term" value="C:plasma membrane"/>
    <property type="evidence" value="ECO:0007669"/>
    <property type="project" value="UniProtKB-SubCell"/>
</dbReference>
<dbReference type="GO" id="GO:0098552">
    <property type="term" value="C:side of membrane"/>
    <property type="evidence" value="ECO:0007669"/>
    <property type="project" value="UniProtKB-KW"/>
</dbReference>
<organism evidence="9">
    <name type="scientific">Trypanosoma brucei equiperdum</name>
    <dbReference type="NCBI Taxonomy" id="630700"/>
    <lineage>
        <taxon>Eukaryota</taxon>
        <taxon>Discoba</taxon>
        <taxon>Euglenozoa</taxon>
        <taxon>Kinetoplastea</taxon>
        <taxon>Metakinetoplastina</taxon>
        <taxon>Trypanosomatida</taxon>
        <taxon>Trypanosomatidae</taxon>
        <taxon>Trypanosoma</taxon>
    </lineage>
</organism>
<dbReference type="InterPro" id="IPR019609">
    <property type="entry name" value="Variant_surf_glycoprt_trypan_C"/>
</dbReference>